<dbReference type="VEuPathDB" id="FungiDB:CAGL0A00715g"/>
<sequence length="96" mass="10542">MSYSVETKKHVRGISDHILSEHKISTTPAITGMGPFTTAVRVSLSAIDDTVHYRSKVPDSTTPCNHGCFAGNMKGTSIVAERNLREVRMAHIIYVI</sequence>
<dbReference type="CGD" id="CAL0126691">
    <property type="gene designation" value="CAGL0A00715g"/>
</dbReference>
<dbReference type="Proteomes" id="UP000002428">
    <property type="component" value="Chromosome A"/>
</dbReference>
<dbReference type="InParanoid" id="Q6FXY0"/>
<dbReference type="EMBL" id="CR380947">
    <property type="protein sequence ID" value="CAG57693.1"/>
    <property type="molecule type" value="Genomic_DNA"/>
</dbReference>
<evidence type="ECO:0000313" key="1">
    <source>
        <dbReference type="CGD" id="CAL0126691"/>
    </source>
</evidence>
<protein>
    <submittedName>
        <fullName evidence="2">Uncharacterized protein</fullName>
    </submittedName>
</protein>
<evidence type="ECO:0000313" key="3">
    <source>
        <dbReference type="Proteomes" id="UP000002428"/>
    </source>
</evidence>
<dbReference type="KEGG" id="cgr:2886372"/>
<proteinExistence type="predicted"/>
<gene>
    <name evidence="1 2" type="ordered locus">CAGL0A00715g</name>
</gene>
<keyword evidence="3" id="KW-1185">Reference proteome</keyword>
<evidence type="ECO:0000313" key="2">
    <source>
        <dbReference type="EMBL" id="CAG57693.1"/>
    </source>
</evidence>
<name>Q6FXY0_CANGA</name>
<accession>Q6FXY0</accession>
<organism evidence="2 3">
    <name type="scientific">Candida glabrata (strain ATCC 2001 / BCRC 20586 / JCM 3761 / NBRC 0622 / NRRL Y-65 / CBS 138)</name>
    <name type="common">Yeast</name>
    <name type="synonym">Nakaseomyces glabratus</name>
    <dbReference type="NCBI Taxonomy" id="284593"/>
    <lineage>
        <taxon>Eukaryota</taxon>
        <taxon>Fungi</taxon>
        <taxon>Dikarya</taxon>
        <taxon>Ascomycota</taxon>
        <taxon>Saccharomycotina</taxon>
        <taxon>Saccharomycetes</taxon>
        <taxon>Saccharomycetales</taxon>
        <taxon>Saccharomycetaceae</taxon>
        <taxon>Nakaseomyces</taxon>
    </lineage>
</organism>
<reference evidence="2 3" key="1">
    <citation type="journal article" date="2004" name="Nature">
        <title>Genome evolution in yeasts.</title>
        <authorList>
            <consortium name="Genolevures"/>
            <person name="Dujon B."/>
            <person name="Sherman D."/>
            <person name="Fischer G."/>
            <person name="Durrens P."/>
            <person name="Casaregola S."/>
            <person name="Lafontaine I."/>
            <person name="de Montigny J."/>
            <person name="Marck C."/>
            <person name="Neuveglise C."/>
            <person name="Talla E."/>
            <person name="Goffard N."/>
            <person name="Frangeul L."/>
            <person name="Aigle M."/>
            <person name="Anthouard V."/>
            <person name="Babour A."/>
            <person name="Barbe V."/>
            <person name="Barnay S."/>
            <person name="Blanchin S."/>
            <person name="Beckerich J.M."/>
            <person name="Beyne E."/>
            <person name="Bleykasten C."/>
            <person name="Boisrame A."/>
            <person name="Boyer J."/>
            <person name="Cattolico L."/>
            <person name="Confanioleri F."/>
            <person name="de Daruvar A."/>
            <person name="Despons L."/>
            <person name="Fabre E."/>
            <person name="Fairhead C."/>
            <person name="Ferry-Dumazet H."/>
            <person name="Groppi A."/>
            <person name="Hantraye F."/>
            <person name="Hennequin C."/>
            <person name="Jauniaux N."/>
            <person name="Joyet P."/>
            <person name="Kachouri R."/>
            <person name="Kerrest A."/>
            <person name="Koszul R."/>
            <person name="Lemaire M."/>
            <person name="Lesur I."/>
            <person name="Ma L."/>
            <person name="Muller H."/>
            <person name="Nicaud J.M."/>
            <person name="Nikolski M."/>
            <person name="Oztas S."/>
            <person name="Ozier-Kalogeropoulos O."/>
            <person name="Pellenz S."/>
            <person name="Potier S."/>
            <person name="Richard G.F."/>
            <person name="Straub M.L."/>
            <person name="Suleau A."/>
            <person name="Swennene D."/>
            <person name="Tekaia F."/>
            <person name="Wesolowski-Louvel M."/>
            <person name="Westhof E."/>
            <person name="Wirth B."/>
            <person name="Zeniou-Meyer M."/>
            <person name="Zivanovic I."/>
            <person name="Bolotin-Fukuhara M."/>
            <person name="Thierry A."/>
            <person name="Bouchier C."/>
            <person name="Caudron B."/>
            <person name="Scarpelli C."/>
            <person name="Gaillardin C."/>
            <person name="Weissenbach J."/>
            <person name="Wincker P."/>
            <person name="Souciet J.L."/>
        </authorList>
    </citation>
    <scope>NUCLEOTIDE SEQUENCE [LARGE SCALE GENOMIC DNA]</scope>
    <source>
        <strain evidence="3">ATCC 2001 / BCRC 20586 / JCM 3761 / NBRC 0622 / NRRL Y-65 / CBS 138</strain>
    </source>
</reference>
<dbReference type="RefSeq" id="XP_444802.1">
    <property type="nucleotide sequence ID" value="XM_444802.1"/>
</dbReference>
<dbReference type="HOGENOM" id="CLU_2359491_0_0_1"/>
<dbReference type="AlphaFoldDB" id="Q6FXY0"/>